<dbReference type="Gene3D" id="1.25.40.10">
    <property type="entry name" value="Tetratricopeptide repeat domain"/>
    <property type="match status" value="1"/>
</dbReference>
<name>A0A402B8Y5_9CHLR</name>
<dbReference type="AlphaFoldDB" id="A0A402B8Y5"/>
<keyword evidence="1" id="KW-0677">Repeat</keyword>
<proteinExistence type="predicted"/>
<keyword evidence="2 3" id="KW-0802">TPR repeat</keyword>
<dbReference type="InterPro" id="IPR019734">
    <property type="entry name" value="TPR_rpt"/>
</dbReference>
<dbReference type="EMBL" id="BIFT01000001">
    <property type="protein sequence ID" value="GCE27834.1"/>
    <property type="molecule type" value="Genomic_DNA"/>
</dbReference>
<evidence type="ECO:0000313" key="6">
    <source>
        <dbReference type="Proteomes" id="UP000287171"/>
    </source>
</evidence>
<organism evidence="5 6">
    <name type="scientific">Dictyobacter alpinus</name>
    <dbReference type="NCBI Taxonomy" id="2014873"/>
    <lineage>
        <taxon>Bacteria</taxon>
        <taxon>Bacillati</taxon>
        <taxon>Chloroflexota</taxon>
        <taxon>Ktedonobacteria</taxon>
        <taxon>Ktedonobacterales</taxon>
        <taxon>Dictyobacteraceae</taxon>
        <taxon>Dictyobacter</taxon>
    </lineage>
</organism>
<dbReference type="PROSITE" id="PS50005">
    <property type="entry name" value="TPR"/>
    <property type="match status" value="2"/>
</dbReference>
<feature type="compositionally biased region" description="Basic residues" evidence="4">
    <location>
        <begin position="661"/>
        <end position="671"/>
    </location>
</feature>
<dbReference type="InterPro" id="IPR011990">
    <property type="entry name" value="TPR-like_helical_dom_sf"/>
</dbReference>
<feature type="region of interest" description="Disordered" evidence="4">
    <location>
        <begin position="301"/>
        <end position="338"/>
    </location>
</feature>
<evidence type="ECO:0000313" key="5">
    <source>
        <dbReference type="EMBL" id="GCE27834.1"/>
    </source>
</evidence>
<dbReference type="PANTHER" id="PTHR44186">
    <property type="match status" value="1"/>
</dbReference>
<feature type="compositionally biased region" description="Basic and acidic residues" evidence="4">
    <location>
        <begin position="638"/>
        <end position="650"/>
    </location>
</feature>
<accession>A0A402B8Y5</accession>
<evidence type="ECO:0000256" key="2">
    <source>
        <dbReference type="ARBA" id="ARBA00022803"/>
    </source>
</evidence>
<dbReference type="OrthoDB" id="137282at2"/>
<keyword evidence="6" id="KW-1185">Reference proteome</keyword>
<sequence length="671" mass="76516">MADQDEQKIVLHTEENLLQHYHDIAHRLNSSESVADAKAALEPIHVQPENIQVDILKLLAKQNNSEAADIIQAVYTLSENKAIRKEARRRLIQLEGNDIYADWTIPTGPSLTEAMTDLVNSENTEIDPFVAELQSLFGQAEALIEQPDFVELPSSFLEDWANGDLEAAHQYLSTSSPLREGLSDDEWITRRVEWAEATDPEDIQIAFVQPVEEENTQVIVGWSMRLGNEPTTPFLPELTQPLITLKETGRRWFWSRFTLIQENDEWVIQDVANEFDTVNTLSSDEIKERIQELDARIGSEEKIIESELGDDEDEDEDEDLDADEDDEEFDEDDEDDEEAELQEALLANALGHMGSMVGLMSQLLNYYDVLIARAPEESGDLYKEGFNISGSIFDVERATYYTQQLAEKVPAERGVALRNLAFSYHSLAAKFHNEDLHEQEERFEAMVEPTIRQALAIDESPENQILLATILIQQEKDLDEAEEYLHKAQRGPLSQEDSIDVAMGLAELAMQREDHELALQHFLKLAHLAPEDPQIWYRIGYLQHQLQHLKEAAEALQQSIQLDGSLTEAYSELASIYLVQGDEKKAREVARTGLEENPESADMYATLALIYMHSGDFRSAHKYLTQGEAIDSDDEFLQEARERYNIESKQQKKQQPPRGQNKNKHNKAKKR</sequence>
<dbReference type="RefSeq" id="WP_126628119.1">
    <property type="nucleotide sequence ID" value="NZ_BIFT01000001.1"/>
</dbReference>
<feature type="repeat" description="TPR" evidence="3">
    <location>
        <begin position="567"/>
        <end position="600"/>
    </location>
</feature>
<evidence type="ECO:0000256" key="1">
    <source>
        <dbReference type="ARBA" id="ARBA00022737"/>
    </source>
</evidence>
<dbReference type="SUPFAM" id="SSF48452">
    <property type="entry name" value="TPR-like"/>
    <property type="match status" value="1"/>
</dbReference>
<dbReference type="SMART" id="SM00028">
    <property type="entry name" value="TPR"/>
    <property type="match status" value="4"/>
</dbReference>
<dbReference type="Proteomes" id="UP000287171">
    <property type="component" value="Unassembled WGS sequence"/>
</dbReference>
<dbReference type="PANTHER" id="PTHR44186:SF1">
    <property type="entry name" value="BARDET-BIEDL SYNDROME 4 PROTEIN"/>
    <property type="match status" value="1"/>
</dbReference>
<protein>
    <submittedName>
        <fullName evidence="5">Uncharacterized protein</fullName>
    </submittedName>
</protein>
<reference evidence="6" key="1">
    <citation type="submission" date="2018-12" db="EMBL/GenBank/DDBJ databases">
        <title>Tengunoibacter tsumagoiensis gen. nov., sp. nov., Dictyobacter kobayashii sp. nov., D. alpinus sp. nov., and D. joshuensis sp. nov. and description of Dictyobacteraceae fam. nov. within the order Ktedonobacterales isolated from Tengu-no-mugimeshi.</title>
        <authorList>
            <person name="Wang C.M."/>
            <person name="Zheng Y."/>
            <person name="Sakai Y."/>
            <person name="Toyoda A."/>
            <person name="Minakuchi Y."/>
            <person name="Abe K."/>
            <person name="Yokota A."/>
            <person name="Yabe S."/>
        </authorList>
    </citation>
    <scope>NUCLEOTIDE SEQUENCE [LARGE SCALE GENOMIC DNA]</scope>
    <source>
        <strain evidence="6">Uno16</strain>
    </source>
</reference>
<feature type="repeat" description="TPR" evidence="3">
    <location>
        <begin position="533"/>
        <end position="566"/>
    </location>
</feature>
<gene>
    <name evidence="5" type="ORF">KDA_33180</name>
</gene>
<feature type="region of interest" description="Disordered" evidence="4">
    <location>
        <begin position="634"/>
        <end position="671"/>
    </location>
</feature>
<comment type="caution">
    <text evidence="5">The sequence shown here is derived from an EMBL/GenBank/DDBJ whole genome shotgun (WGS) entry which is preliminary data.</text>
</comment>
<feature type="compositionally biased region" description="Acidic residues" evidence="4">
    <location>
        <begin position="307"/>
        <end position="338"/>
    </location>
</feature>
<evidence type="ECO:0000256" key="4">
    <source>
        <dbReference type="SAM" id="MobiDB-lite"/>
    </source>
</evidence>
<evidence type="ECO:0000256" key="3">
    <source>
        <dbReference type="PROSITE-ProRule" id="PRU00339"/>
    </source>
</evidence>
<dbReference type="Pfam" id="PF13432">
    <property type="entry name" value="TPR_16"/>
    <property type="match status" value="1"/>
</dbReference>
<dbReference type="Pfam" id="PF14559">
    <property type="entry name" value="TPR_19"/>
    <property type="match status" value="1"/>
</dbReference>